<gene>
    <name evidence="4" type="ORF">D0466_05875</name>
</gene>
<organism evidence="4 5">
    <name type="scientific">Peribacillus glennii</name>
    <dbReference type="NCBI Taxonomy" id="2303991"/>
    <lineage>
        <taxon>Bacteria</taxon>
        <taxon>Bacillati</taxon>
        <taxon>Bacillota</taxon>
        <taxon>Bacilli</taxon>
        <taxon>Bacillales</taxon>
        <taxon>Bacillaceae</taxon>
        <taxon>Peribacillus</taxon>
    </lineage>
</organism>
<dbReference type="InterPro" id="IPR032693">
    <property type="entry name" value="YtkA-like_dom"/>
</dbReference>
<feature type="region of interest" description="Disordered" evidence="1">
    <location>
        <begin position="125"/>
        <end position="156"/>
    </location>
</feature>
<feature type="signal peptide" evidence="2">
    <location>
        <begin position="1"/>
        <end position="23"/>
    </location>
</feature>
<accession>A0A372LH76</accession>
<evidence type="ECO:0000256" key="2">
    <source>
        <dbReference type="SAM" id="SignalP"/>
    </source>
</evidence>
<dbReference type="Proteomes" id="UP000262939">
    <property type="component" value="Unassembled WGS sequence"/>
</dbReference>
<name>A0A372LH76_9BACI</name>
<evidence type="ECO:0000313" key="5">
    <source>
        <dbReference type="Proteomes" id="UP000262939"/>
    </source>
</evidence>
<dbReference type="Pfam" id="PF13115">
    <property type="entry name" value="YtkA"/>
    <property type="match status" value="1"/>
</dbReference>
<dbReference type="PROSITE" id="PS51257">
    <property type="entry name" value="PROKAR_LIPOPROTEIN"/>
    <property type="match status" value="1"/>
</dbReference>
<proteinExistence type="predicted"/>
<feature type="domain" description="YtkA-like" evidence="3">
    <location>
        <begin position="29"/>
        <end position="109"/>
    </location>
</feature>
<protein>
    <recommendedName>
        <fullName evidence="3">YtkA-like domain-containing protein</fullName>
    </recommendedName>
</protein>
<dbReference type="OrthoDB" id="2679563at2"/>
<evidence type="ECO:0000259" key="3">
    <source>
        <dbReference type="Pfam" id="PF13115"/>
    </source>
</evidence>
<evidence type="ECO:0000256" key="1">
    <source>
        <dbReference type="SAM" id="MobiDB-lite"/>
    </source>
</evidence>
<dbReference type="EMBL" id="QVTD01000003">
    <property type="protein sequence ID" value="RFU65419.1"/>
    <property type="molecule type" value="Genomic_DNA"/>
</dbReference>
<comment type="caution">
    <text evidence="4">The sequence shown here is derived from an EMBL/GenBank/DDBJ whole genome shotgun (WGS) entry which is preliminary data.</text>
</comment>
<keyword evidence="2" id="KW-0732">Signal</keyword>
<feature type="chain" id="PRO_5016870565" description="YtkA-like domain-containing protein" evidence="2">
    <location>
        <begin position="24"/>
        <end position="156"/>
    </location>
</feature>
<reference evidence="4 5" key="1">
    <citation type="submission" date="2018-08" db="EMBL/GenBank/DDBJ databases">
        <title>Bacillus chawlae sp. nov., Bacillus glennii sp. nov., and Bacillus saganii sp. nov. Isolated from the Vehicle Assembly Building at Kennedy Space Center where the Viking Spacecraft were Assembled.</title>
        <authorList>
            <person name="Seuylemezian A."/>
            <person name="Vaishampayan P."/>
        </authorList>
    </citation>
    <scope>NUCLEOTIDE SEQUENCE [LARGE SCALE GENOMIC DNA]</scope>
    <source>
        <strain evidence="4 5">V44-8</strain>
    </source>
</reference>
<sequence>MKKLSIAALAIMALLGGCTNAHERDETPKMLNVDFNVNPETAKPGDKVHFEAKVTYGAEQVEDADEVTFEIWRSQSKKHQKIKANNAKNGTYDLEKTFSKEGTYYVYAHVTARSMHTMPKKEFVIGKPSAPEKEGSSHHMEKDTMENEENEPLHSH</sequence>
<dbReference type="RefSeq" id="WP_117321595.1">
    <property type="nucleotide sequence ID" value="NZ_QVTD01000003.1"/>
</dbReference>
<dbReference type="AlphaFoldDB" id="A0A372LH76"/>
<keyword evidence="5" id="KW-1185">Reference proteome</keyword>
<evidence type="ECO:0000313" key="4">
    <source>
        <dbReference type="EMBL" id="RFU65419.1"/>
    </source>
</evidence>